<gene>
    <name evidence="12" type="ORF">RR48_04518</name>
</gene>
<dbReference type="FunFam" id="2.60.120.200:FF:000235">
    <property type="entry name" value="Beta-1,3-glucan-binding protein"/>
    <property type="match status" value="1"/>
</dbReference>
<proteinExistence type="inferred from homology"/>
<evidence type="ECO:0000259" key="11">
    <source>
        <dbReference type="PROSITE" id="PS51969"/>
    </source>
</evidence>
<reference evidence="12 13" key="1">
    <citation type="journal article" date="2015" name="Nat. Commun.">
        <title>Outbred genome sequencing and CRISPR/Cas9 gene editing in butterflies.</title>
        <authorList>
            <person name="Li X."/>
            <person name="Fan D."/>
            <person name="Zhang W."/>
            <person name="Liu G."/>
            <person name="Zhang L."/>
            <person name="Zhao L."/>
            <person name="Fang X."/>
            <person name="Chen L."/>
            <person name="Dong Y."/>
            <person name="Chen Y."/>
            <person name="Ding Y."/>
            <person name="Zhao R."/>
            <person name="Feng M."/>
            <person name="Zhu Y."/>
            <person name="Feng Y."/>
            <person name="Jiang X."/>
            <person name="Zhu D."/>
            <person name="Xiang H."/>
            <person name="Feng X."/>
            <person name="Li S."/>
            <person name="Wang J."/>
            <person name="Zhang G."/>
            <person name="Kronforst M.R."/>
            <person name="Wang W."/>
        </authorList>
    </citation>
    <scope>NUCLEOTIDE SEQUENCE [LARGE SCALE GENOMIC DNA]</scope>
    <source>
        <strain evidence="12">Ya'a_city_454_Pm</strain>
        <tissue evidence="12">Whole body</tissue>
    </source>
</reference>
<evidence type="ECO:0000256" key="3">
    <source>
        <dbReference type="ARBA" id="ARBA00011245"/>
    </source>
</evidence>
<evidence type="ECO:0000256" key="9">
    <source>
        <dbReference type="SAM" id="MobiDB-lite"/>
    </source>
</evidence>
<dbReference type="Gene3D" id="2.60.40.2140">
    <property type="entry name" value="Beta-1,3-glucan-recognition protein, N-terminal domain"/>
    <property type="match status" value="2"/>
</dbReference>
<dbReference type="InterPro" id="IPR000757">
    <property type="entry name" value="Beta-glucanase-like"/>
</dbReference>
<feature type="domain" description="CBM39" evidence="11">
    <location>
        <begin position="841"/>
        <end position="946"/>
    </location>
</feature>
<feature type="region of interest" description="Disordered" evidence="9">
    <location>
        <begin position="950"/>
        <end position="985"/>
    </location>
</feature>
<dbReference type="GO" id="GO:0030246">
    <property type="term" value="F:carbohydrate binding"/>
    <property type="evidence" value="ECO:0007669"/>
    <property type="project" value="InterPro"/>
</dbReference>
<evidence type="ECO:0000256" key="2">
    <source>
        <dbReference type="ARBA" id="ARBA00008781"/>
    </source>
</evidence>
<dbReference type="Gene3D" id="2.60.120.200">
    <property type="match status" value="3"/>
</dbReference>
<evidence type="ECO:0000256" key="4">
    <source>
        <dbReference type="ARBA" id="ARBA00022525"/>
    </source>
</evidence>
<sequence length="1415" mass="158576">MIALFIYSSGLVEAYTVPPAKLEAIYPRGLRVSIPDDGFTLFAFHGNLNVEMEGLEAGQWARDITKVKNGRWTFRDRNAELKLGDKIYFWTYVIKNGLGYRQDNGEWTVTEFVNEDGTPVDPNNLPAPTSSTTVHFIPSSVTVPPTSCQQSLTAVLGRGRVCRGEILFNEDFDKNNIKDLSNWMPEVMFPQEPDYPFNVYLADGTLRLENGMLIISPVLLETKYHTGILSGTLDLTNTCTGMIGTWECSRTASGAQILPPVATGKITSKNKFNFKYGRVEIRAKLPAGSWLLPEINLEPRDNTYGKTNYVSGLIRIAFAKGNAIDAKKLNGGPILSDLEPYRSFNMKSKIGITNWNKDFHNYSLVWKPDRLEFYVDGDMYGTVDPGEGFYNSANQNGVTQAWHWVQGLLKNRLEFYVDGDMYGTVDPGEGFYNSANQNGVTQAWHWVQGTVLAPLDQMFYVSLGLRVGGINDFDDTKDAESKPWKNGGRKAMYDFWIAKDAWFPTWYNADMKIDYSKTSAPGFVCEGQLLFEDNFKNDLNEGKIWTSEVMMPVQPDYPFNLYEDRAEVKDGKLLISPITLASKYGSDFLRRSLSLRHSCTGTTYEECNMEPFGPQILPPAITAKITTRKTFSFKYGRIEVGAKMPIGDWLIPLIQLEPRDNIYGSLNYASGLIRIACVKGNMELSKKLYGGAIVAESEPLSLVTPTAGHRPPPKIATISVLCNPHPGYCRNLDLSPLPGPIGPRCVDLYVVAILVLCGPIGRLDLLIIHEIILYVDGENYGRVKPANGFFEDVKKFNNTASANWVKGSNMAPLDEMFYISIGLDVGGVHEFQDSSTKPWKNSSNKAMLEFWNARDMWYPTWTSESVLNDGFSLFAFHGKLNEEMEGLEAGQWSRDITKAKNGRWTFRDRDTALKIGDKVYFWTYVIKNGLGYRQDNGEWTVTGFVDEEGIPVNDNGTPMDMTTSSPIPTDSSDTIPTIRPTSPTMPTCELSPTKVSMPGYVCQGQLLFEDNFNAKIETGQVWKHEIRFPGEPDYPFNVYMAEDNVRVKDGQLLISPVTLESKYGEDFVRQTLDLTARCTGVLGSNDCQRTASGPHILPPVITAKVTTKGRFNFKYGKIEVRARMPFGHWLIPGNKVYGVTNYASGLLRIATIKGNLESSKVLYGGPIMCESDPYRSAYLKQKINNDYWARDFHNYTMIWRPDGISLLVDGELYGEVTPGEGFFAEGNNDVTAAPQWRKGTVMAPFDELFYVSLGLSVGGIHEFPDAPNKPWANGSPKAMLKFWNCRDQWLHTWNSDFNTLRVDYRNLGPKLPAVRPPETETSSQYVPCSGVPPSVPGPSPTYRARASLDVEDTPKLGKPTPPFCGIRARHRQRECVRERESRHIIVSAPKNASDEFASVKLYKFHHKAGTITNET</sequence>
<dbReference type="InterPro" id="IPR031756">
    <property type="entry name" value="BGBP_N"/>
</dbReference>
<dbReference type="Proteomes" id="UP000053240">
    <property type="component" value="Unassembled WGS sequence"/>
</dbReference>
<organism evidence="12 13">
    <name type="scientific">Papilio machaon</name>
    <name type="common">Old World swallowtail butterfly</name>
    <dbReference type="NCBI Taxonomy" id="76193"/>
    <lineage>
        <taxon>Eukaryota</taxon>
        <taxon>Metazoa</taxon>
        <taxon>Ecdysozoa</taxon>
        <taxon>Arthropoda</taxon>
        <taxon>Hexapoda</taxon>
        <taxon>Insecta</taxon>
        <taxon>Pterygota</taxon>
        <taxon>Neoptera</taxon>
        <taxon>Endopterygota</taxon>
        <taxon>Lepidoptera</taxon>
        <taxon>Glossata</taxon>
        <taxon>Ditrysia</taxon>
        <taxon>Papilionoidea</taxon>
        <taxon>Papilionidae</taxon>
        <taxon>Papilioninae</taxon>
        <taxon>Papilio</taxon>
    </lineage>
</organism>
<dbReference type="STRING" id="76193.A0A0N0PD03"/>
<feature type="domain" description="GH16" evidence="10">
    <location>
        <begin position="968"/>
        <end position="1313"/>
    </location>
</feature>
<dbReference type="GO" id="GO:0045087">
    <property type="term" value="P:innate immune response"/>
    <property type="evidence" value="ECO:0007669"/>
    <property type="project" value="UniProtKB-KW"/>
</dbReference>
<keyword evidence="8" id="KW-0325">Glycoprotein</keyword>
<accession>A0A0N0PD03</accession>
<dbReference type="FunFam" id="2.60.40.2140:FF:000001">
    <property type="entry name" value="Beta-1,3-glucan-binding protein"/>
    <property type="match status" value="1"/>
</dbReference>
<dbReference type="EMBL" id="KQ460391">
    <property type="protein sequence ID" value="KPJ15397.1"/>
    <property type="molecule type" value="Genomic_DNA"/>
</dbReference>
<keyword evidence="4" id="KW-0964">Secreted</keyword>
<keyword evidence="7" id="KW-0391">Immunity</keyword>
<dbReference type="CDD" id="cd02179">
    <property type="entry name" value="GH16_beta_GRP"/>
    <property type="match status" value="2"/>
</dbReference>
<feature type="compositionally biased region" description="Low complexity" evidence="9">
    <location>
        <begin position="962"/>
        <end position="978"/>
    </location>
</feature>
<feature type="domain" description="GH16" evidence="10">
    <location>
        <begin position="533"/>
        <end position="860"/>
    </location>
</feature>
<dbReference type="SUPFAM" id="SSF49899">
    <property type="entry name" value="Concanavalin A-like lectins/glucanases"/>
    <property type="match status" value="5"/>
</dbReference>
<dbReference type="InterPro" id="IPR013320">
    <property type="entry name" value="ConA-like_dom_sf"/>
</dbReference>
<evidence type="ECO:0000256" key="8">
    <source>
        <dbReference type="ARBA" id="ARBA00023180"/>
    </source>
</evidence>
<dbReference type="GO" id="GO:0004553">
    <property type="term" value="F:hydrolase activity, hydrolyzing O-glycosyl compounds"/>
    <property type="evidence" value="ECO:0007669"/>
    <property type="project" value="InterPro"/>
</dbReference>
<dbReference type="PANTHER" id="PTHR10963">
    <property type="entry name" value="GLYCOSYL HYDROLASE-RELATED"/>
    <property type="match status" value="1"/>
</dbReference>
<dbReference type="GO" id="GO:0005975">
    <property type="term" value="P:carbohydrate metabolic process"/>
    <property type="evidence" value="ECO:0007669"/>
    <property type="project" value="InterPro"/>
</dbReference>
<protein>
    <submittedName>
        <fullName evidence="12">Beta-1,3-glucan-binding protein</fullName>
    </submittedName>
</protein>
<keyword evidence="5" id="KW-0399">Innate immunity</keyword>
<name>A0A0N0PD03_PAPMA</name>
<evidence type="ECO:0000256" key="5">
    <source>
        <dbReference type="ARBA" id="ARBA00022588"/>
    </source>
</evidence>
<dbReference type="PROSITE" id="PS51762">
    <property type="entry name" value="GH16_2"/>
    <property type="match status" value="3"/>
</dbReference>
<evidence type="ECO:0000256" key="7">
    <source>
        <dbReference type="ARBA" id="ARBA00022859"/>
    </source>
</evidence>
<keyword evidence="6" id="KW-0732">Signal</keyword>
<dbReference type="Pfam" id="PF15886">
    <property type="entry name" value="CBM39"/>
    <property type="match status" value="2"/>
</dbReference>
<comment type="similarity">
    <text evidence="2">Belongs to the insect beta-1,3-glucan binding protein family.</text>
</comment>
<dbReference type="InterPro" id="IPR050546">
    <property type="entry name" value="Glycosyl_Hydrlase_16"/>
</dbReference>
<dbReference type="InterPro" id="IPR043030">
    <property type="entry name" value="BGBP_N_sf"/>
</dbReference>
<keyword evidence="13" id="KW-1185">Reference proteome</keyword>
<evidence type="ECO:0000256" key="1">
    <source>
        <dbReference type="ARBA" id="ARBA00004613"/>
    </source>
</evidence>
<feature type="domain" description="CBM39" evidence="11">
    <location>
        <begin position="15"/>
        <end position="114"/>
    </location>
</feature>
<comment type="subunit">
    <text evidence="3">Monomer.</text>
</comment>
<evidence type="ECO:0000256" key="6">
    <source>
        <dbReference type="ARBA" id="ARBA00022729"/>
    </source>
</evidence>
<feature type="region of interest" description="Disordered" evidence="9">
    <location>
        <begin position="1315"/>
        <end position="1338"/>
    </location>
</feature>
<dbReference type="GO" id="GO:0002752">
    <property type="term" value="P:cell surface pattern recognition receptor signaling pathway"/>
    <property type="evidence" value="ECO:0007669"/>
    <property type="project" value="UniProtKB-ARBA"/>
</dbReference>
<evidence type="ECO:0000313" key="12">
    <source>
        <dbReference type="EMBL" id="KPJ15397.1"/>
    </source>
</evidence>
<dbReference type="InterPro" id="IPR035806">
    <property type="entry name" value="GH16_GRP_C"/>
</dbReference>
<dbReference type="GO" id="GO:0038187">
    <property type="term" value="F:pattern recognition receptor activity"/>
    <property type="evidence" value="ECO:0007669"/>
    <property type="project" value="UniProtKB-ARBA"/>
</dbReference>
<dbReference type="PANTHER" id="PTHR10963:SF60">
    <property type="entry name" value="GRAM-NEGATIVE BACTERIA-BINDING PROTEIN 1-RELATED"/>
    <property type="match status" value="1"/>
</dbReference>
<dbReference type="PROSITE" id="PS51969">
    <property type="entry name" value="CBM39"/>
    <property type="match status" value="2"/>
</dbReference>
<comment type="subcellular location">
    <subcellularLocation>
        <location evidence="1">Secreted</location>
    </subcellularLocation>
</comment>
<dbReference type="Pfam" id="PF00722">
    <property type="entry name" value="Glyco_hydro_16"/>
    <property type="match status" value="1"/>
</dbReference>
<evidence type="ECO:0000259" key="10">
    <source>
        <dbReference type="PROSITE" id="PS51762"/>
    </source>
</evidence>
<dbReference type="GO" id="GO:0005576">
    <property type="term" value="C:extracellular region"/>
    <property type="evidence" value="ECO:0007669"/>
    <property type="project" value="UniProtKB-SubCell"/>
</dbReference>
<feature type="domain" description="GH16" evidence="10">
    <location>
        <begin position="120"/>
        <end position="524"/>
    </location>
</feature>
<dbReference type="InParanoid" id="A0A0N0PD03"/>
<evidence type="ECO:0000313" key="13">
    <source>
        <dbReference type="Proteomes" id="UP000053240"/>
    </source>
</evidence>